<keyword evidence="2" id="KW-1185">Reference proteome</keyword>
<evidence type="ECO:0000313" key="1">
    <source>
        <dbReference type="EMBL" id="KAK1857787.1"/>
    </source>
</evidence>
<gene>
    <name evidence="1" type="ORF">I4F81_000402</name>
</gene>
<proteinExistence type="predicted"/>
<evidence type="ECO:0000313" key="2">
    <source>
        <dbReference type="Proteomes" id="UP000798662"/>
    </source>
</evidence>
<sequence>MTKRQQRQRWLPWWTAATAAAGAGMAATSCSQGGGRCGRVAWKGTPRPPPPRMQGPAAGGVSGPPRRAPWCRVGSLPSAVNGGTTWRGGGVHHRGGAGPPAWSSSPRPSLRMRWWRWRGGGGGGGGADGLVSRPEMAAAMETPPGHLGGACAGGGADGGGGGRVGGTARHGRGIHVHHGGVFEFCRGGGGQEGLLQLAAAPLPLGLLV</sequence>
<accession>A0ACC3BJX3</accession>
<organism evidence="1 2">
    <name type="scientific">Pyropia yezoensis</name>
    <name type="common">Susabi-nori</name>
    <name type="synonym">Porphyra yezoensis</name>
    <dbReference type="NCBI Taxonomy" id="2788"/>
    <lineage>
        <taxon>Eukaryota</taxon>
        <taxon>Rhodophyta</taxon>
        <taxon>Bangiophyceae</taxon>
        <taxon>Bangiales</taxon>
        <taxon>Bangiaceae</taxon>
        <taxon>Pyropia</taxon>
    </lineage>
</organism>
<name>A0ACC3BJX3_PYRYE</name>
<comment type="caution">
    <text evidence="1">The sequence shown here is derived from an EMBL/GenBank/DDBJ whole genome shotgun (WGS) entry which is preliminary data.</text>
</comment>
<dbReference type="EMBL" id="CM020618">
    <property type="protein sequence ID" value="KAK1857787.1"/>
    <property type="molecule type" value="Genomic_DNA"/>
</dbReference>
<protein>
    <submittedName>
        <fullName evidence="1">Uncharacterized protein</fullName>
    </submittedName>
</protein>
<dbReference type="Proteomes" id="UP000798662">
    <property type="component" value="Chromosome 1"/>
</dbReference>
<reference evidence="1" key="1">
    <citation type="submission" date="2019-11" db="EMBL/GenBank/DDBJ databases">
        <title>Nori genome reveals adaptations in red seaweeds to the harsh intertidal environment.</title>
        <authorList>
            <person name="Wang D."/>
            <person name="Mao Y."/>
        </authorList>
    </citation>
    <scope>NUCLEOTIDE SEQUENCE</scope>
    <source>
        <tissue evidence="1">Gametophyte</tissue>
    </source>
</reference>